<sequence>MTSNTLFMSPEESSRIQTTVLNGLRYRAEQIGRAKEHKDAKNLIEQAISTSLMQDISSAAFGLDESRKSKETMPAYGVGDPYLPCIKKLDDLEPMCIRDLRMEKHHRGFYLSLRRVSPVVILEASSWAVVQDKSSSNVERIELFLHKSRHWRDILDTASEFIVKEPYYTLNNNVESTIQVNHPSDLIVTEVSDDPESWRQDPYGISLHESPPPEAYKEKGNRALLKKRELTLAHFYYTQGLKLLSDSKSNKTLQNDLYRNRSYVNLKLQRFDEAKSDALSSITYDQEGDLKFLNAKAYSRAGLAAYGQSEFIQARAYFEQQARLQPDGQHAKLHMKRTDIRLREAAGGAYNMIRIVSSLAKTGGRPDAASFNGPTEVRPSPGAGRGLFASRDISPNEIIMCEKAFCVAWGHEPETFSALVCDTRKDAAFIVFPSGLHKAVVQKLLNNPSQVEKVLSLHGNYKGTGQKLIEADDVPVIDTFQVHDIVQRNAFGLGQQTQDEDISNASTGLWVRASYINHSCIPNAKKDFIGDLILFRATRGIAAREEITHIYDESSSYKLRQAAFRKTWDFECRCALCLVQKEESDTLQRMRNQAEEKANRFSESNDPAGASRVFDVPPPYTYPISPTQSSRFSFFKTLKSGFRPKPDPLVSALCHAAMRGDEQQVSGLISQGANVHGRNEDGNTPIKCAILHDQTGTSRLLLSMGATTNKLPPLFKAASVGSLNVCKMLLDSGEDVNEVSKSGELCFIEVVNKGNVSGVKFLLENGANPDASTLAGGSILAQAVKKDQVDIVLALIEHGADVNSHDIHGNSVLNIAIQTENAKMVKVLLEKGAQTKPTTILCTTILEYTINKKRLDILRQLVAAGVDLGFTDAQNQPIIIKVIRNPLLKTDDKLEVLGMLMDNGADHNATDITFGLPAICHAVEAASPEVVEELLIRGAETKVRMLGGQTMITYSIDVNHRNHVKSLLSHGADVNEVDGLNRTPLMLAILRLDFNMAKLFMDYGADPMADANESAIKFIKALKRRDFLEILGLTGEPQILHARGPTAGPSTTEVHVPDVPPPTYEVAAGKA</sequence>
<gene>
    <name evidence="4" type="ORF">FPOA_05680</name>
</gene>
<dbReference type="PANTHER" id="PTHR47643">
    <property type="entry name" value="TPR DOMAIN PROTEIN (AFU_ORTHOLOGUE AFUA_5G12710)"/>
    <property type="match status" value="1"/>
</dbReference>
<dbReference type="InterPro" id="IPR019734">
    <property type="entry name" value="TPR_rpt"/>
</dbReference>
<dbReference type="EMBL" id="LYXU01000002">
    <property type="protein sequence ID" value="OBS25145.1"/>
    <property type="molecule type" value="Genomic_DNA"/>
</dbReference>
<dbReference type="InterPro" id="IPR001214">
    <property type="entry name" value="SET_dom"/>
</dbReference>
<evidence type="ECO:0000256" key="2">
    <source>
        <dbReference type="PROSITE-ProRule" id="PRU00339"/>
    </source>
</evidence>
<evidence type="ECO:0000256" key="1">
    <source>
        <dbReference type="PROSITE-ProRule" id="PRU00023"/>
    </source>
</evidence>
<dbReference type="Pfam" id="PF00856">
    <property type="entry name" value="SET"/>
    <property type="match status" value="1"/>
</dbReference>
<dbReference type="InterPro" id="IPR046341">
    <property type="entry name" value="SET_dom_sf"/>
</dbReference>
<dbReference type="STRING" id="36050.A0A1B8AX93"/>
<dbReference type="CDD" id="cd20071">
    <property type="entry name" value="SET_SMYD"/>
    <property type="match status" value="1"/>
</dbReference>
<dbReference type="SMART" id="SM00317">
    <property type="entry name" value="SET"/>
    <property type="match status" value="1"/>
</dbReference>
<keyword evidence="1" id="KW-0040">ANK repeat</keyword>
<feature type="repeat" description="ANK" evidence="1">
    <location>
        <begin position="709"/>
        <end position="741"/>
    </location>
</feature>
<evidence type="ECO:0000313" key="5">
    <source>
        <dbReference type="Proteomes" id="UP000091967"/>
    </source>
</evidence>
<dbReference type="SUPFAM" id="SSF48452">
    <property type="entry name" value="TPR-like"/>
    <property type="match status" value="1"/>
</dbReference>
<keyword evidence="5" id="KW-1185">Reference proteome</keyword>
<feature type="repeat" description="ANK" evidence="1">
    <location>
        <begin position="947"/>
        <end position="979"/>
    </location>
</feature>
<feature type="domain" description="SET" evidence="3">
    <location>
        <begin position="373"/>
        <end position="552"/>
    </location>
</feature>
<dbReference type="PANTHER" id="PTHR47643:SF2">
    <property type="entry name" value="TPR DOMAIN PROTEIN (AFU_ORTHOLOGUE AFUA_5G12710)"/>
    <property type="match status" value="1"/>
</dbReference>
<dbReference type="SUPFAM" id="SSF48403">
    <property type="entry name" value="Ankyrin repeat"/>
    <property type="match status" value="1"/>
</dbReference>
<dbReference type="PROSITE" id="PS50005">
    <property type="entry name" value="TPR"/>
    <property type="match status" value="1"/>
</dbReference>
<accession>A0A1B8AX93</accession>
<dbReference type="CDD" id="cd08161">
    <property type="entry name" value="SET"/>
    <property type="match status" value="1"/>
</dbReference>
<evidence type="ECO:0000259" key="3">
    <source>
        <dbReference type="PROSITE" id="PS50280"/>
    </source>
</evidence>
<dbReference type="Pfam" id="PF12796">
    <property type="entry name" value="Ank_2"/>
    <property type="match status" value="3"/>
</dbReference>
<dbReference type="Gene3D" id="1.25.40.10">
    <property type="entry name" value="Tetratricopeptide repeat domain"/>
    <property type="match status" value="1"/>
</dbReference>
<proteinExistence type="predicted"/>
<dbReference type="PROSITE" id="PS50088">
    <property type="entry name" value="ANK_REPEAT"/>
    <property type="match status" value="4"/>
</dbReference>
<dbReference type="InterPro" id="IPR036770">
    <property type="entry name" value="Ankyrin_rpt-contain_sf"/>
</dbReference>
<dbReference type="Proteomes" id="UP000091967">
    <property type="component" value="Unassembled WGS sequence"/>
</dbReference>
<dbReference type="SUPFAM" id="SSF82199">
    <property type="entry name" value="SET domain"/>
    <property type="match status" value="1"/>
</dbReference>
<evidence type="ECO:0000313" key="4">
    <source>
        <dbReference type="EMBL" id="OBS25145.1"/>
    </source>
</evidence>
<dbReference type="PROSITE" id="PS50280">
    <property type="entry name" value="SET"/>
    <property type="match status" value="1"/>
</dbReference>
<reference evidence="4 5" key="1">
    <citation type="submission" date="2016-06" db="EMBL/GenBank/DDBJ databases">
        <title>Living apart together: crosstalk between the core and supernumerary genomes in a fungal plant pathogen.</title>
        <authorList>
            <person name="Vanheule A."/>
            <person name="Audenaert K."/>
            <person name="Warris S."/>
            <person name="Van De Geest H."/>
            <person name="Schijlen E."/>
            <person name="Hofte M."/>
            <person name="De Saeger S."/>
            <person name="Haesaert G."/>
            <person name="Waalwijk C."/>
            <person name="Van Der Lee T."/>
        </authorList>
    </citation>
    <scope>NUCLEOTIDE SEQUENCE [LARGE SCALE GENOMIC DNA]</scope>
    <source>
        <strain evidence="4 5">2516</strain>
    </source>
</reference>
<dbReference type="InterPro" id="IPR053209">
    <property type="entry name" value="Gramillin-biosynth_MTr"/>
</dbReference>
<dbReference type="AlphaFoldDB" id="A0A1B8AX93"/>
<feature type="repeat" description="ANK" evidence="1">
    <location>
        <begin position="775"/>
        <end position="807"/>
    </location>
</feature>
<dbReference type="Gene3D" id="2.170.270.10">
    <property type="entry name" value="SET domain"/>
    <property type="match status" value="1"/>
</dbReference>
<protein>
    <recommendedName>
        <fullName evidence="3">SET domain-containing protein</fullName>
    </recommendedName>
</protein>
<dbReference type="Gene3D" id="1.25.40.20">
    <property type="entry name" value="Ankyrin repeat-containing domain"/>
    <property type="match status" value="2"/>
</dbReference>
<feature type="repeat" description="TPR" evidence="2">
    <location>
        <begin position="295"/>
        <end position="328"/>
    </location>
</feature>
<feature type="repeat" description="ANK" evidence="1">
    <location>
        <begin position="808"/>
        <end position="840"/>
    </location>
</feature>
<dbReference type="InterPro" id="IPR002110">
    <property type="entry name" value="Ankyrin_rpt"/>
</dbReference>
<comment type="caution">
    <text evidence="4">The sequence shown here is derived from an EMBL/GenBank/DDBJ whole genome shotgun (WGS) entry which is preliminary data.</text>
</comment>
<keyword evidence="2" id="KW-0802">TPR repeat</keyword>
<name>A0A1B8AX93_FUSPO</name>
<organism evidence="4 5">
    <name type="scientific">Fusarium poae</name>
    <dbReference type="NCBI Taxonomy" id="36050"/>
    <lineage>
        <taxon>Eukaryota</taxon>
        <taxon>Fungi</taxon>
        <taxon>Dikarya</taxon>
        <taxon>Ascomycota</taxon>
        <taxon>Pezizomycotina</taxon>
        <taxon>Sordariomycetes</taxon>
        <taxon>Hypocreomycetidae</taxon>
        <taxon>Hypocreales</taxon>
        <taxon>Nectriaceae</taxon>
        <taxon>Fusarium</taxon>
    </lineage>
</organism>
<dbReference type="SMART" id="SM00248">
    <property type="entry name" value="ANK"/>
    <property type="match status" value="11"/>
</dbReference>
<dbReference type="InterPro" id="IPR011990">
    <property type="entry name" value="TPR-like_helical_dom_sf"/>
</dbReference>
<dbReference type="PROSITE" id="PS50297">
    <property type="entry name" value="ANK_REP_REGION"/>
    <property type="match status" value="2"/>
</dbReference>